<name>A0AA38PRR2_9AGAR</name>
<organism evidence="2 3">
    <name type="scientific">Lentinula detonsa</name>
    <dbReference type="NCBI Taxonomy" id="2804962"/>
    <lineage>
        <taxon>Eukaryota</taxon>
        <taxon>Fungi</taxon>
        <taxon>Dikarya</taxon>
        <taxon>Basidiomycota</taxon>
        <taxon>Agaricomycotina</taxon>
        <taxon>Agaricomycetes</taxon>
        <taxon>Agaricomycetidae</taxon>
        <taxon>Agaricales</taxon>
        <taxon>Marasmiineae</taxon>
        <taxon>Omphalotaceae</taxon>
        <taxon>Lentinula</taxon>
    </lineage>
</organism>
<dbReference type="AlphaFoldDB" id="A0AA38PRR2"/>
<evidence type="ECO:0000256" key="1">
    <source>
        <dbReference type="SAM" id="MobiDB-lite"/>
    </source>
</evidence>
<evidence type="ECO:0000313" key="3">
    <source>
        <dbReference type="Proteomes" id="UP001163850"/>
    </source>
</evidence>
<dbReference type="EMBL" id="MU802188">
    <property type="protein sequence ID" value="KAJ3980436.1"/>
    <property type="molecule type" value="Genomic_DNA"/>
</dbReference>
<dbReference type="Proteomes" id="UP001163850">
    <property type="component" value="Unassembled WGS sequence"/>
</dbReference>
<gene>
    <name evidence="2" type="ORF">F5890DRAFT_1588834</name>
</gene>
<comment type="caution">
    <text evidence="2">The sequence shown here is derived from an EMBL/GenBank/DDBJ whole genome shotgun (WGS) entry which is preliminary data.</text>
</comment>
<feature type="compositionally biased region" description="Low complexity" evidence="1">
    <location>
        <begin position="127"/>
        <end position="136"/>
    </location>
</feature>
<protein>
    <submittedName>
        <fullName evidence="2">Uncharacterized protein</fullName>
    </submittedName>
</protein>
<feature type="region of interest" description="Disordered" evidence="1">
    <location>
        <begin position="102"/>
        <end position="140"/>
    </location>
</feature>
<sequence>MPLTQNSHQNARVKFQHLVSHAVVSSRGNRTGPNRNSTRVFSDCPQIQSLTDFSQDMMLFQTCELGGKNTAKNYAPQQIVTGGRQWLIAAFYWQIAGPSKGMKPMSHNDSSRTNKQGVLPPLRHLASRSSSRSTASQGCPESRELFQYDDITPQISSGVIDQPLFTLGKTSTAIAVDLDMPWQVVQWVLQTGKILEIFVERDEEKESYRS</sequence>
<accession>A0AA38PRR2</accession>
<reference evidence="2" key="1">
    <citation type="submission" date="2022-08" db="EMBL/GenBank/DDBJ databases">
        <authorList>
            <consortium name="DOE Joint Genome Institute"/>
            <person name="Min B."/>
            <person name="Riley R."/>
            <person name="Sierra-Patev S."/>
            <person name="Naranjo-Ortiz M."/>
            <person name="Looney B."/>
            <person name="Konkel Z."/>
            <person name="Slot J.C."/>
            <person name="Sakamoto Y."/>
            <person name="Steenwyk J.L."/>
            <person name="Rokas A."/>
            <person name="Carro J."/>
            <person name="Camarero S."/>
            <person name="Ferreira P."/>
            <person name="Molpeceres G."/>
            <person name="Ruiz-Duenas F.J."/>
            <person name="Serrano A."/>
            <person name="Henrissat B."/>
            <person name="Drula E."/>
            <person name="Hughes K.W."/>
            <person name="Mata J.L."/>
            <person name="Ishikawa N.K."/>
            <person name="Vargas-Isla R."/>
            <person name="Ushijima S."/>
            <person name="Smith C.A."/>
            <person name="Ahrendt S."/>
            <person name="Andreopoulos W."/>
            <person name="He G."/>
            <person name="Labutti K."/>
            <person name="Lipzen A."/>
            <person name="Ng V."/>
            <person name="Sandor L."/>
            <person name="Barry K."/>
            <person name="Martinez A.T."/>
            <person name="Xiao Y."/>
            <person name="Gibbons J.G."/>
            <person name="Terashima K."/>
            <person name="Hibbett D.S."/>
            <person name="Grigoriev I.V."/>
        </authorList>
    </citation>
    <scope>NUCLEOTIDE SEQUENCE</scope>
    <source>
        <strain evidence="2">TFB7829</strain>
    </source>
</reference>
<feature type="compositionally biased region" description="Polar residues" evidence="1">
    <location>
        <begin position="107"/>
        <end position="116"/>
    </location>
</feature>
<evidence type="ECO:0000313" key="2">
    <source>
        <dbReference type="EMBL" id="KAJ3980436.1"/>
    </source>
</evidence>
<proteinExistence type="predicted"/>